<dbReference type="Proteomes" id="UP000265520">
    <property type="component" value="Unassembled WGS sequence"/>
</dbReference>
<proteinExistence type="predicted"/>
<comment type="caution">
    <text evidence="1">The sequence shown here is derived from an EMBL/GenBank/DDBJ whole genome shotgun (WGS) entry which is preliminary data.</text>
</comment>
<organism evidence="1 2">
    <name type="scientific">Trifolium medium</name>
    <dbReference type="NCBI Taxonomy" id="97028"/>
    <lineage>
        <taxon>Eukaryota</taxon>
        <taxon>Viridiplantae</taxon>
        <taxon>Streptophyta</taxon>
        <taxon>Embryophyta</taxon>
        <taxon>Tracheophyta</taxon>
        <taxon>Spermatophyta</taxon>
        <taxon>Magnoliopsida</taxon>
        <taxon>eudicotyledons</taxon>
        <taxon>Gunneridae</taxon>
        <taxon>Pentapetalae</taxon>
        <taxon>rosids</taxon>
        <taxon>fabids</taxon>
        <taxon>Fabales</taxon>
        <taxon>Fabaceae</taxon>
        <taxon>Papilionoideae</taxon>
        <taxon>50 kb inversion clade</taxon>
        <taxon>NPAAA clade</taxon>
        <taxon>Hologalegina</taxon>
        <taxon>IRL clade</taxon>
        <taxon>Trifolieae</taxon>
        <taxon>Trifolium</taxon>
    </lineage>
</organism>
<reference evidence="1 2" key="1">
    <citation type="journal article" date="2018" name="Front. Plant Sci.">
        <title>Red Clover (Trifolium pratense) and Zigzag Clover (T. medium) - A Picture of Genomic Similarities and Differences.</title>
        <authorList>
            <person name="Dluhosova J."/>
            <person name="Istvanek J."/>
            <person name="Nedelnik J."/>
            <person name="Repkova J."/>
        </authorList>
    </citation>
    <scope>NUCLEOTIDE SEQUENCE [LARGE SCALE GENOMIC DNA]</scope>
    <source>
        <strain evidence="2">cv. 10/8</strain>
        <tissue evidence="1">Leaf</tissue>
    </source>
</reference>
<keyword evidence="2" id="KW-1185">Reference proteome</keyword>
<dbReference type="AlphaFoldDB" id="A0A392TNC6"/>
<name>A0A392TNC6_9FABA</name>
<evidence type="ECO:0000313" key="1">
    <source>
        <dbReference type="EMBL" id="MCI62482.1"/>
    </source>
</evidence>
<feature type="non-terminal residue" evidence="1">
    <location>
        <position position="1"/>
    </location>
</feature>
<protein>
    <submittedName>
        <fullName evidence="1">Uncharacterized protein</fullName>
    </submittedName>
</protein>
<evidence type="ECO:0000313" key="2">
    <source>
        <dbReference type="Proteomes" id="UP000265520"/>
    </source>
</evidence>
<sequence>LVGPVVMDAELGRETTVRSQQLQSGDGWNHSMLELTLELD</sequence>
<accession>A0A392TNC6</accession>
<dbReference type="EMBL" id="LXQA010619811">
    <property type="protein sequence ID" value="MCI62482.1"/>
    <property type="molecule type" value="Genomic_DNA"/>
</dbReference>